<reference evidence="1" key="1">
    <citation type="submission" date="2014-05" db="EMBL/GenBank/DDBJ databases">
        <authorList>
            <person name="Chronopoulou M."/>
        </authorList>
    </citation>
    <scope>NUCLEOTIDE SEQUENCE</scope>
    <source>
        <tissue evidence="1">Whole organism</tissue>
    </source>
</reference>
<accession>A0A0K2TRY8</accession>
<protein>
    <submittedName>
        <fullName evidence="1">Uncharacterized protein</fullName>
    </submittedName>
</protein>
<sequence length="80" mass="9059">MVLGGTEKLLARRFIDLVGSSFIFFSKLKKNIVSLFKLCPPLPDNLGRGFSILLHLGQFKNQAPRKLNKSRNLHHINSNI</sequence>
<proteinExistence type="predicted"/>
<evidence type="ECO:0000313" key="1">
    <source>
        <dbReference type="EMBL" id="CDW28422.1"/>
    </source>
</evidence>
<dbReference type="EMBL" id="HACA01011061">
    <property type="protein sequence ID" value="CDW28422.1"/>
    <property type="molecule type" value="Transcribed_RNA"/>
</dbReference>
<name>A0A0K2TRY8_LEPSM</name>
<dbReference type="AlphaFoldDB" id="A0A0K2TRY8"/>
<organism evidence="1">
    <name type="scientific">Lepeophtheirus salmonis</name>
    <name type="common">Salmon louse</name>
    <name type="synonym">Caligus salmonis</name>
    <dbReference type="NCBI Taxonomy" id="72036"/>
    <lineage>
        <taxon>Eukaryota</taxon>
        <taxon>Metazoa</taxon>
        <taxon>Ecdysozoa</taxon>
        <taxon>Arthropoda</taxon>
        <taxon>Crustacea</taxon>
        <taxon>Multicrustacea</taxon>
        <taxon>Hexanauplia</taxon>
        <taxon>Copepoda</taxon>
        <taxon>Siphonostomatoida</taxon>
        <taxon>Caligidae</taxon>
        <taxon>Lepeophtheirus</taxon>
    </lineage>
</organism>